<evidence type="ECO:0000256" key="2">
    <source>
        <dbReference type="SAM" id="MobiDB-lite"/>
    </source>
</evidence>
<dbReference type="InterPro" id="IPR002048">
    <property type="entry name" value="EF_hand_dom"/>
</dbReference>
<evidence type="ECO:0000313" key="5">
    <source>
        <dbReference type="Proteomes" id="UP001141806"/>
    </source>
</evidence>
<dbReference type="Pfam" id="PF13499">
    <property type="entry name" value="EF-hand_7"/>
    <property type="match status" value="1"/>
</dbReference>
<dbReference type="SUPFAM" id="SSF47473">
    <property type="entry name" value="EF-hand"/>
    <property type="match status" value="1"/>
</dbReference>
<dbReference type="Gene3D" id="1.10.238.10">
    <property type="entry name" value="EF-hand"/>
    <property type="match status" value="1"/>
</dbReference>
<accession>A0A9Q0H494</accession>
<feature type="compositionally biased region" description="Acidic residues" evidence="2">
    <location>
        <begin position="99"/>
        <end position="111"/>
    </location>
</feature>
<sequence>MPDLRPQTRKHACVIFLIRQINQGFRKPIAEMVRAGPCDSGHEDEGVPEYERQRLSRIRENRERLEALGLPNLASNLLSSVTSVSKQSKRKGKEKKSEDEEYQPSSAEDDGASTSSEEHNEEKDGKSGDDVPSGSSRVYIRKGKNKSKIGKATKKVTLKKEVSGSDYIDNDAALQKAIALSLEGLTEVSDVQRRGGHIQDDAGNKKRRKKHTARVQMTEDEVILHFYQFDEAGKGRITLRDLQRIAIAHDFTWTDKEMMDMIDSFDGDGDGMLNLDDFRRIVLRCNMIQGCENAAIGSKS</sequence>
<keyword evidence="1" id="KW-0106">Calcium</keyword>
<dbReference type="InterPro" id="IPR018247">
    <property type="entry name" value="EF_Hand_1_Ca_BS"/>
</dbReference>
<dbReference type="AlphaFoldDB" id="A0A9Q0H494"/>
<evidence type="ECO:0000256" key="1">
    <source>
        <dbReference type="ARBA" id="ARBA00022837"/>
    </source>
</evidence>
<dbReference type="PROSITE" id="PS00018">
    <property type="entry name" value="EF_HAND_1"/>
    <property type="match status" value="1"/>
</dbReference>
<feature type="compositionally biased region" description="Basic and acidic residues" evidence="2">
    <location>
        <begin position="116"/>
        <end position="129"/>
    </location>
</feature>
<feature type="domain" description="EF-hand" evidence="3">
    <location>
        <begin position="253"/>
        <end position="288"/>
    </location>
</feature>
<feature type="region of interest" description="Disordered" evidence="2">
    <location>
        <begin position="81"/>
        <end position="146"/>
    </location>
</feature>
<dbReference type="OrthoDB" id="293868at2759"/>
<dbReference type="GO" id="GO:0005509">
    <property type="term" value="F:calcium ion binding"/>
    <property type="evidence" value="ECO:0007669"/>
    <property type="project" value="InterPro"/>
</dbReference>
<dbReference type="EMBL" id="JAMYWD010000011">
    <property type="protein sequence ID" value="KAJ4956844.1"/>
    <property type="molecule type" value="Genomic_DNA"/>
</dbReference>
<gene>
    <name evidence="4" type="ORF">NE237_013627</name>
</gene>
<proteinExistence type="predicted"/>
<dbReference type="InterPro" id="IPR011992">
    <property type="entry name" value="EF-hand-dom_pair"/>
</dbReference>
<dbReference type="PROSITE" id="PS50222">
    <property type="entry name" value="EF_HAND_2"/>
    <property type="match status" value="1"/>
</dbReference>
<keyword evidence="5" id="KW-1185">Reference proteome</keyword>
<dbReference type="CDD" id="cd00051">
    <property type="entry name" value="EFh"/>
    <property type="match status" value="1"/>
</dbReference>
<reference evidence="4" key="1">
    <citation type="journal article" date="2023" name="Plant J.">
        <title>The genome of the king protea, Protea cynaroides.</title>
        <authorList>
            <person name="Chang J."/>
            <person name="Duong T.A."/>
            <person name="Schoeman C."/>
            <person name="Ma X."/>
            <person name="Roodt D."/>
            <person name="Barker N."/>
            <person name="Li Z."/>
            <person name="Van de Peer Y."/>
            <person name="Mizrachi E."/>
        </authorList>
    </citation>
    <scope>NUCLEOTIDE SEQUENCE</scope>
    <source>
        <tissue evidence="4">Young leaves</tissue>
    </source>
</reference>
<evidence type="ECO:0000259" key="3">
    <source>
        <dbReference type="PROSITE" id="PS50222"/>
    </source>
</evidence>
<dbReference type="Proteomes" id="UP001141806">
    <property type="component" value="Unassembled WGS sequence"/>
</dbReference>
<evidence type="ECO:0000313" key="4">
    <source>
        <dbReference type="EMBL" id="KAJ4956844.1"/>
    </source>
</evidence>
<name>A0A9Q0H494_9MAGN</name>
<protein>
    <recommendedName>
        <fullName evidence="3">EF-hand domain-containing protein</fullName>
    </recommendedName>
</protein>
<comment type="caution">
    <text evidence="4">The sequence shown here is derived from an EMBL/GenBank/DDBJ whole genome shotgun (WGS) entry which is preliminary data.</text>
</comment>
<organism evidence="4 5">
    <name type="scientific">Protea cynaroides</name>
    <dbReference type="NCBI Taxonomy" id="273540"/>
    <lineage>
        <taxon>Eukaryota</taxon>
        <taxon>Viridiplantae</taxon>
        <taxon>Streptophyta</taxon>
        <taxon>Embryophyta</taxon>
        <taxon>Tracheophyta</taxon>
        <taxon>Spermatophyta</taxon>
        <taxon>Magnoliopsida</taxon>
        <taxon>Proteales</taxon>
        <taxon>Proteaceae</taxon>
        <taxon>Protea</taxon>
    </lineage>
</organism>